<accession>A0A9W9BNA9</accession>
<name>A0A9W9BNA9_9HYPO</name>
<feature type="transmembrane region" description="Helical" evidence="1">
    <location>
        <begin position="31"/>
        <end position="55"/>
    </location>
</feature>
<proteinExistence type="predicted"/>
<protein>
    <submittedName>
        <fullName evidence="2">Uncharacterized protein</fullName>
    </submittedName>
</protein>
<dbReference type="AlphaFoldDB" id="A0A9W9BNA9"/>
<comment type="caution">
    <text evidence="2">The sequence shown here is derived from an EMBL/GenBank/DDBJ whole genome shotgun (WGS) entry which is preliminary data.</text>
</comment>
<organism evidence="2 3">
    <name type="scientific">Fusarium piperis</name>
    <dbReference type="NCBI Taxonomy" id="1435070"/>
    <lineage>
        <taxon>Eukaryota</taxon>
        <taxon>Fungi</taxon>
        <taxon>Dikarya</taxon>
        <taxon>Ascomycota</taxon>
        <taxon>Pezizomycotina</taxon>
        <taxon>Sordariomycetes</taxon>
        <taxon>Hypocreomycetidae</taxon>
        <taxon>Hypocreales</taxon>
        <taxon>Nectriaceae</taxon>
        <taxon>Fusarium</taxon>
        <taxon>Fusarium solani species complex</taxon>
    </lineage>
</organism>
<dbReference type="Proteomes" id="UP001140502">
    <property type="component" value="Unassembled WGS sequence"/>
</dbReference>
<dbReference type="EMBL" id="JAPEUR010000178">
    <property type="protein sequence ID" value="KAJ4316591.1"/>
    <property type="molecule type" value="Genomic_DNA"/>
</dbReference>
<reference evidence="2" key="1">
    <citation type="submission" date="2022-10" db="EMBL/GenBank/DDBJ databases">
        <title>Tapping the CABI collections for fungal endophytes: first genome assemblies for Collariella, Neodidymelliopsis, Ascochyta clinopodiicola, Didymella pomorum, Didymosphaeria variabile, Neocosmospora piperis and Neocucurbitaria cava.</title>
        <authorList>
            <person name="Hill R."/>
        </authorList>
    </citation>
    <scope>NUCLEOTIDE SEQUENCE</scope>
    <source>
        <strain evidence="2">IMI 366586</strain>
    </source>
</reference>
<gene>
    <name evidence="2" type="ORF">N0V84_007788</name>
</gene>
<evidence type="ECO:0000313" key="3">
    <source>
        <dbReference type="Proteomes" id="UP001140502"/>
    </source>
</evidence>
<dbReference type="Pfam" id="PF08592">
    <property type="entry name" value="Anthrone_oxy"/>
    <property type="match status" value="1"/>
</dbReference>
<keyword evidence="1" id="KW-0812">Transmembrane</keyword>
<keyword evidence="3" id="KW-1185">Reference proteome</keyword>
<sequence>MLYSYQIETPLLDSGSAPGTLDANGIQSPTFGLNIASSVSMGLVVVYSVLVVFPINDILLDAHSKLINEKKSDDTSRTTEEVRSLAAAWKSADLRRTLLATFAALAGLVAAYKR</sequence>
<dbReference type="InterPro" id="IPR013901">
    <property type="entry name" value="Anthrone_oxy"/>
</dbReference>
<keyword evidence="1" id="KW-1133">Transmembrane helix</keyword>
<keyword evidence="1" id="KW-0472">Membrane</keyword>
<evidence type="ECO:0000256" key="1">
    <source>
        <dbReference type="SAM" id="Phobius"/>
    </source>
</evidence>
<evidence type="ECO:0000313" key="2">
    <source>
        <dbReference type="EMBL" id="KAJ4316591.1"/>
    </source>
</evidence>
<dbReference type="OrthoDB" id="10018191at2759"/>